<dbReference type="InParanoid" id="A0A1E1K2E1"/>
<dbReference type="Proteomes" id="UP000178129">
    <property type="component" value="Unassembled WGS sequence"/>
</dbReference>
<protein>
    <submittedName>
        <fullName evidence="1">Uncharacterized protein</fullName>
    </submittedName>
</protein>
<accession>A0A1E1K2E1</accession>
<evidence type="ECO:0000313" key="1">
    <source>
        <dbReference type="EMBL" id="CZS90704.1"/>
    </source>
</evidence>
<evidence type="ECO:0000313" key="2">
    <source>
        <dbReference type="Proteomes" id="UP000178129"/>
    </source>
</evidence>
<name>A0A1E1K2E1_9HELO</name>
<proteinExistence type="predicted"/>
<dbReference type="AlphaFoldDB" id="A0A1E1K2E1"/>
<reference evidence="2" key="1">
    <citation type="submission" date="2016-03" db="EMBL/GenBank/DDBJ databases">
        <authorList>
            <person name="Ploux O."/>
        </authorList>
    </citation>
    <scope>NUCLEOTIDE SEQUENCE [LARGE SCALE GENOMIC DNA]</scope>
    <source>
        <strain evidence="2">UK7</strain>
    </source>
</reference>
<comment type="caution">
    <text evidence="1">The sequence shown here is derived from an EMBL/GenBank/DDBJ whole genome shotgun (WGS) entry which is preliminary data.</text>
</comment>
<keyword evidence="2" id="KW-1185">Reference proteome</keyword>
<gene>
    <name evidence="1" type="ORF">RCO7_14189</name>
</gene>
<sequence>MAARHLVANMDGLVRDQAKELIGSYVNTSDNDLILTLALDNGTP</sequence>
<organism evidence="1 2">
    <name type="scientific">Rhynchosporium graminicola</name>
    <dbReference type="NCBI Taxonomy" id="2792576"/>
    <lineage>
        <taxon>Eukaryota</taxon>
        <taxon>Fungi</taxon>
        <taxon>Dikarya</taxon>
        <taxon>Ascomycota</taxon>
        <taxon>Pezizomycotina</taxon>
        <taxon>Leotiomycetes</taxon>
        <taxon>Helotiales</taxon>
        <taxon>Ploettnerulaceae</taxon>
        <taxon>Rhynchosporium</taxon>
    </lineage>
</organism>
<dbReference type="EMBL" id="FJUW01000004">
    <property type="protein sequence ID" value="CZS90704.1"/>
    <property type="molecule type" value="Genomic_DNA"/>
</dbReference>